<proteinExistence type="predicted"/>
<organism evidence="1 2">
    <name type="scientific">Arthrobacter burdickii</name>
    <dbReference type="NCBI Taxonomy" id="3035920"/>
    <lineage>
        <taxon>Bacteria</taxon>
        <taxon>Bacillati</taxon>
        <taxon>Actinomycetota</taxon>
        <taxon>Actinomycetes</taxon>
        <taxon>Micrococcales</taxon>
        <taxon>Micrococcaceae</taxon>
        <taxon>Arthrobacter</taxon>
    </lineage>
</organism>
<name>A0ABT8K302_9MICC</name>
<reference evidence="1" key="1">
    <citation type="submission" date="2023-06" db="EMBL/GenBank/DDBJ databases">
        <title>MT1 and MT2 Draft Genomes of Novel Species.</title>
        <authorList>
            <person name="Venkateswaran K."/>
        </authorList>
    </citation>
    <scope>NUCLEOTIDE SEQUENCE</scope>
    <source>
        <strain evidence="1">IIF3SC-B10</strain>
    </source>
</reference>
<accession>A0ABT8K302</accession>
<comment type="caution">
    <text evidence="1">The sequence shown here is derived from an EMBL/GenBank/DDBJ whole genome shotgun (WGS) entry which is preliminary data.</text>
</comment>
<protein>
    <submittedName>
        <fullName evidence="1">Uncharacterized protein</fullName>
    </submittedName>
</protein>
<gene>
    <name evidence="1" type="ORF">P5G52_11325</name>
</gene>
<keyword evidence="2" id="KW-1185">Reference proteome</keyword>
<dbReference type="Proteomes" id="UP001174209">
    <property type="component" value="Unassembled WGS sequence"/>
</dbReference>
<dbReference type="RefSeq" id="WP_301227430.1">
    <property type="nucleotide sequence ID" value="NZ_JAROCG010000001.1"/>
</dbReference>
<evidence type="ECO:0000313" key="2">
    <source>
        <dbReference type="Proteomes" id="UP001174209"/>
    </source>
</evidence>
<sequence>MPSTQKDRILKVLEDRGDQGVLNIELNEIAFRYGGRLYELRQDGYRIRTKHVRKGVWRFTLLPQDTANPQSMQVAAQLDEPQYMEFLETLRPSDCCGEIVVDGFCGGCREHV</sequence>
<dbReference type="EMBL" id="JAROCG010000001">
    <property type="protein sequence ID" value="MDN4611452.1"/>
    <property type="molecule type" value="Genomic_DNA"/>
</dbReference>
<evidence type="ECO:0000313" key="1">
    <source>
        <dbReference type="EMBL" id="MDN4611452.1"/>
    </source>
</evidence>